<feature type="domain" description="Transposase IS110-like N-terminal" evidence="2">
    <location>
        <begin position="32"/>
        <end position="190"/>
    </location>
</feature>
<dbReference type="InterPro" id="IPR047650">
    <property type="entry name" value="Transpos_IS110"/>
</dbReference>
<dbReference type="STRING" id="930117.SAMN05216225_101823"/>
<dbReference type="RefSeq" id="WP_072890196.1">
    <property type="nucleotide sequence ID" value="NZ_FQVW01000018.1"/>
</dbReference>
<gene>
    <name evidence="4" type="ORF">SAMN05216225_101823</name>
</gene>
<feature type="domain" description="Transposase IS116/IS110/IS902 C-terminal" evidence="3">
    <location>
        <begin position="312"/>
        <end position="397"/>
    </location>
</feature>
<dbReference type="GO" id="GO:0004803">
    <property type="term" value="F:transposase activity"/>
    <property type="evidence" value="ECO:0007669"/>
    <property type="project" value="InterPro"/>
</dbReference>
<sequence>MVQSLLNHIQGKNGSRWANFLRNIGSENILVVAIDAAKYTHKAMICNFYGDILVKPFELDASDTGFKKLKQKIHQEKEKFPYKEVVFGIEATGLYYEDLVRRSYKEKYFVRILNPVITSIERTSLLNRSKTDNLDLMAIVNCLIRGRGTSSPLASGSVRSLQKLTRARRALVQEKTSVQNHIRTYVDYIFREFQGKSIWVHGKKERVKPFTDMFGKTSLYIMRHCLHPSDILRLGKDGLRKLSIRENLKLRDSAVECLLDFAENSISQAKECVQSEQILLNMKLDQFSLLEKQIKELERKIEDLFIKTEGAIILSVPGIGLVTGAELFAEMGDISDFEHSGQLIKMAGTNPIIKQSGDRRPSHYRVSKEGRKSFRNIVYQTGKSLATNNPEMKQKYKALLDRGKATRQAYIAIGNRMLRLAFSMIKYQTLYRTDEENYVLLDQLNKKLHSASVQYFFEKFVSSTDYQSA</sequence>
<dbReference type="Pfam" id="PF02371">
    <property type="entry name" value="Transposase_20"/>
    <property type="match status" value="1"/>
</dbReference>
<dbReference type="Pfam" id="PF01548">
    <property type="entry name" value="DEDD_Tnp_IS110"/>
    <property type="match status" value="1"/>
</dbReference>
<evidence type="ECO:0000259" key="2">
    <source>
        <dbReference type="Pfam" id="PF01548"/>
    </source>
</evidence>
<dbReference type="AlphaFoldDB" id="A0A1M5HKJ9"/>
<name>A0A1M5HKJ9_9BACI</name>
<dbReference type="GO" id="GO:0006313">
    <property type="term" value="P:DNA transposition"/>
    <property type="evidence" value="ECO:0007669"/>
    <property type="project" value="InterPro"/>
</dbReference>
<keyword evidence="1" id="KW-0175">Coiled coil</keyword>
<dbReference type="InterPro" id="IPR002525">
    <property type="entry name" value="Transp_IS110-like_N"/>
</dbReference>
<evidence type="ECO:0000313" key="4">
    <source>
        <dbReference type="EMBL" id="SHG16486.1"/>
    </source>
</evidence>
<dbReference type="NCBIfam" id="NF033542">
    <property type="entry name" value="transpos_IS110"/>
    <property type="match status" value="1"/>
</dbReference>
<dbReference type="PANTHER" id="PTHR33055">
    <property type="entry name" value="TRANSPOSASE FOR INSERTION SEQUENCE ELEMENT IS1111A"/>
    <property type="match status" value="1"/>
</dbReference>
<dbReference type="PANTHER" id="PTHR33055:SF13">
    <property type="entry name" value="TRANSPOSASE"/>
    <property type="match status" value="1"/>
</dbReference>
<evidence type="ECO:0000313" key="5">
    <source>
        <dbReference type="Proteomes" id="UP000183988"/>
    </source>
</evidence>
<protein>
    <submittedName>
        <fullName evidence="4">Transposase IS116/IS110/IS902 family protein</fullName>
    </submittedName>
</protein>
<dbReference type="EMBL" id="FQVW01000018">
    <property type="protein sequence ID" value="SHG16486.1"/>
    <property type="molecule type" value="Genomic_DNA"/>
</dbReference>
<dbReference type="Proteomes" id="UP000183988">
    <property type="component" value="Unassembled WGS sequence"/>
</dbReference>
<dbReference type="OrthoDB" id="9790935at2"/>
<dbReference type="GO" id="GO:0003677">
    <property type="term" value="F:DNA binding"/>
    <property type="evidence" value="ECO:0007669"/>
    <property type="project" value="InterPro"/>
</dbReference>
<organism evidence="4 5">
    <name type="scientific">Ornithinibacillus halophilus</name>
    <dbReference type="NCBI Taxonomy" id="930117"/>
    <lineage>
        <taxon>Bacteria</taxon>
        <taxon>Bacillati</taxon>
        <taxon>Bacillota</taxon>
        <taxon>Bacilli</taxon>
        <taxon>Bacillales</taxon>
        <taxon>Bacillaceae</taxon>
        <taxon>Ornithinibacillus</taxon>
    </lineage>
</organism>
<evidence type="ECO:0000259" key="3">
    <source>
        <dbReference type="Pfam" id="PF02371"/>
    </source>
</evidence>
<keyword evidence="5" id="KW-1185">Reference proteome</keyword>
<reference evidence="4 5" key="1">
    <citation type="submission" date="2016-11" db="EMBL/GenBank/DDBJ databases">
        <authorList>
            <person name="Jaros S."/>
            <person name="Januszkiewicz K."/>
            <person name="Wedrychowicz H."/>
        </authorList>
    </citation>
    <scope>NUCLEOTIDE SEQUENCE [LARGE SCALE GENOMIC DNA]</scope>
    <source>
        <strain evidence="4 5">IBRC-M 10683</strain>
    </source>
</reference>
<feature type="coiled-coil region" evidence="1">
    <location>
        <begin position="280"/>
        <end position="307"/>
    </location>
</feature>
<accession>A0A1M5HKJ9</accession>
<proteinExistence type="predicted"/>
<dbReference type="InterPro" id="IPR003346">
    <property type="entry name" value="Transposase_20"/>
</dbReference>
<evidence type="ECO:0000256" key="1">
    <source>
        <dbReference type="SAM" id="Coils"/>
    </source>
</evidence>